<keyword evidence="2" id="KW-1185">Reference proteome</keyword>
<dbReference type="Proteomes" id="UP001060085">
    <property type="component" value="Linkage Group LG07"/>
</dbReference>
<gene>
    <name evidence="1" type="ORF">M9H77_32208</name>
</gene>
<evidence type="ECO:0000313" key="2">
    <source>
        <dbReference type="Proteomes" id="UP001060085"/>
    </source>
</evidence>
<organism evidence="1 2">
    <name type="scientific">Catharanthus roseus</name>
    <name type="common">Madagascar periwinkle</name>
    <name type="synonym">Vinca rosea</name>
    <dbReference type="NCBI Taxonomy" id="4058"/>
    <lineage>
        <taxon>Eukaryota</taxon>
        <taxon>Viridiplantae</taxon>
        <taxon>Streptophyta</taxon>
        <taxon>Embryophyta</taxon>
        <taxon>Tracheophyta</taxon>
        <taxon>Spermatophyta</taxon>
        <taxon>Magnoliopsida</taxon>
        <taxon>eudicotyledons</taxon>
        <taxon>Gunneridae</taxon>
        <taxon>Pentapetalae</taxon>
        <taxon>asterids</taxon>
        <taxon>lamiids</taxon>
        <taxon>Gentianales</taxon>
        <taxon>Apocynaceae</taxon>
        <taxon>Rauvolfioideae</taxon>
        <taxon>Vinceae</taxon>
        <taxon>Catharanthinae</taxon>
        <taxon>Catharanthus</taxon>
    </lineage>
</organism>
<comment type="caution">
    <text evidence="1">The sequence shown here is derived from an EMBL/GenBank/DDBJ whole genome shotgun (WGS) entry which is preliminary data.</text>
</comment>
<name>A0ACC0A657_CATRO</name>
<sequence length="138" mass="15327">MANQPTAIVVAIAKDDRERKMNPNETSRIHKSMRGKGSDNGKKPMASAVVEKTPPTKKPVFGKGKDEDRIKLSIWLALSLSGDCFENEKKKSTLRKTDTPIVSSEVWEYTIGFHNDILNPPQARANLWPTTPARPLGT</sequence>
<accession>A0ACC0A657</accession>
<proteinExistence type="predicted"/>
<dbReference type="EMBL" id="CM044707">
    <property type="protein sequence ID" value="KAI5655021.1"/>
    <property type="molecule type" value="Genomic_DNA"/>
</dbReference>
<protein>
    <submittedName>
        <fullName evidence="1">Uncharacterized protein</fullName>
    </submittedName>
</protein>
<evidence type="ECO:0000313" key="1">
    <source>
        <dbReference type="EMBL" id="KAI5655021.1"/>
    </source>
</evidence>
<reference evidence="2" key="1">
    <citation type="journal article" date="2023" name="Nat. Plants">
        <title>Single-cell RNA sequencing provides a high-resolution roadmap for understanding the multicellular compartmentation of specialized metabolism.</title>
        <authorList>
            <person name="Sun S."/>
            <person name="Shen X."/>
            <person name="Li Y."/>
            <person name="Li Y."/>
            <person name="Wang S."/>
            <person name="Li R."/>
            <person name="Zhang H."/>
            <person name="Shen G."/>
            <person name="Guo B."/>
            <person name="Wei J."/>
            <person name="Xu J."/>
            <person name="St-Pierre B."/>
            <person name="Chen S."/>
            <person name="Sun C."/>
        </authorList>
    </citation>
    <scope>NUCLEOTIDE SEQUENCE [LARGE SCALE GENOMIC DNA]</scope>
</reference>